<dbReference type="InParanoid" id="A0A7E5WSW0"/>
<dbReference type="RefSeq" id="XP_026743246.1">
    <property type="nucleotide sequence ID" value="XM_026887445.1"/>
</dbReference>
<keyword evidence="1" id="KW-1133">Transmembrane helix</keyword>
<gene>
    <name evidence="3" type="primary">LOC113504926</name>
</gene>
<dbReference type="GeneID" id="113504926"/>
<feature type="transmembrane region" description="Helical" evidence="1">
    <location>
        <begin position="20"/>
        <end position="39"/>
    </location>
</feature>
<evidence type="ECO:0000256" key="1">
    <source>
        <dbReference type="SAM" id="Phobius"/>
    </source>
</evidence>
<protein>
    <submittedName>
        <fullName evidence="3">Uncharacterized protein LOC113504926</fullName>
    </submittedName>
</protein>
<dbReference type="KEGG" id="tnl:113504926"/>
<keyword evidence="1" id="KW-0812">Transmembrane</keyword>
<evidence type="ECO:0000313" key="3">
    <source>
        <dbReference type="RefSeq" id="XP_026743246.1"/>
    </source>
</evidence>
<accession>A0A7E5WSW0</accession>
<organism evidence="2 3">
    <name type="scientific">Trichoplusia ni</name>
    <name type="common">Cabbage looper</name>
    <dbReference type="NCBI Taxonomy" id="7111"/>
    <lineage>
        <taxon>Eukaryota</taxon>
        <taxon>Metazoa</taxon>
        <taxon>Ecdysozoa</taxon>
        <taxon>Arthropoda</taxon>
        <taxon>Hexapoda</taxon>
        <taxon>Insecta</taxon>
        <taxon>Pterygota</taxon>
        <taxon>Neoptera</taxon>
        <taxon>Endopterygota</taxon>
        <taxon>Lepidoptera</taxon>
        <taxon>Glossata</taxon>
        <taxon>Ditrysia</taxon>
        <taxon>Noctuoidea</taxon>
        <taxon>Noctuidae</taxon>
        <taxon>Plusiinae</taxon>
        <taxon>Trichoplusia</taxon>
    </lineage>
</organism>
<keyword evidence="1" id="KW-0472">Membrane</keyword>
<reference evidence="3" key="1">
    <citation type="submission" date="2025-08" db="UniProtKB">
        <authorList>
            <consortium name="RefSeq"/>
        </authorList>
    </citation>
    <scope>IDENTIFICATION</scope>
</reference>
<sequence length="138" mass="15677">MSIERRSCVNQAPHVTKRLMAIIVLLTGLLCLFGGYLLGRMARATPRKSNDLLTYNLTIITDNLYKKAKRIPPKLVHQNDSDKVQNKLLDIFNCSIPQFCGTLNKYNLAEFVRNSINFQVTKLMRSVNNASLYLDSLS</sequence>
<name>A0A7E5WSW0_TRINI</name>
<proteinExistence type="predicted"/>
<evidence type="ECO:0000313" key="2">
    <source>
        <dbReference type="Proteomes" id="UP000322000"/>
    </source>
</evidence>
<dbReference type="AlphaFoldDB" id="A0A7E5WSW0"/>
<dbReference type="OrthoDB" id="7386994at2759"/>
<keyword evidence="2" id="KW-1185">Reference proteome</keyword>
<dbReference type="Proteomes" id="UP000322000">
    <property type="component" value="Chromosome 23"/>
</dbReference>